<evidence type="ECO:0000256" key="4">
    <source>
        <dbReference type="ARBA" id="ARBA00023239"/>
    </source>
</evidence>
<dbReference type="Gene3D" id="3.30.420.310">
    <property type="entry name" value="2-keto-3-deoxy-galactonokinase, C-terminal domain"/>
    <property type="match status" value="1"/>
</dbReference>
<gene>
    <name evidence="6" type="ORF">TTRE_0000345501</name>
</gene>
<evidence type="ECO:0000313" key="6">
    <source>
        <dbReference type="EMBL" id="CDW55183.1"/>
    </source>
</evidence>
<dbReference type="Pfam" id="PF05035">
    <property type="entry name" value="DGOK"/>
    <property type="match status" value="1"/>
</dbReference>
<dbReference type="InterPro" id="IPR000887">
    <property type="entry name" value="Aldlse_KDPG_KHG"/>
</dbReference>
<keyword evidence="5" id="KW-0119">Carbohydrate metabolism</keyword>
<evidence type="ECO:0000256" key="2">
    <source>
        <dbReference type="ARBA" id="ARBA00006906"/>
    </source>
</evidence>
<dbReference type="AlphaFoldDB" id="A0A077Z6D9"/>
<sequence length="410" mass="43395">MVGSNVGWKVAPYLSVPARFSSIGEQLTSVGDNIWIIPGLCVSHDDNHNVMRGEETQLIGARALAPSSLYVMPGTHCKWVQADSQQINDFRTVMTGELHHLLLNHSLIGAGLPPQENSADAFAAGLERGLNAPAILPQLFEVRASHVLGTLPREQVSEFLSGLLIGAEVASMRDYVTHQHAITLVAGTSLTARYQQAFQAMGCDVTAWQTKLPLIAILRGIKPDEALAHVGAVIDAGFDAVEIPLNSPQWEQSIPAIVDAYGDKALIGAGTVLKPEQVDALARMGCQLIVTPNIHSEVIRRAVGYGMTVCPGCATATEAFTALEAGAQALKIFPSSAFGPQYIKALKAVLPSDIAVFAVGGVTPENLAQWIDAGCAGAGLGSDLYRAGQSVERTAQQAAAFVKAYREAVQ</sequence>
<evidence type="ECO:0000256" key="3">
    <source>
        <dbReference type="ARBA" id="ARBA00011233"/>
    </source>
</evidence>
<keyword evidence="7" id="KW-1185">Reference proteome</keyword>
<dbReference type="OrthoDB" id="1476984at2759"/>
<reference evidence="6" key="2">
    <citation type="submission" date="2014-03" db="EMBL/GenBank/DDBJ databases">
        <title>The whipworm genome and dual-species transcriptomics of an intimate host-pathogen interaction.</title>
        <authorList>
            <person name="Foth B.J."/>
            <person name="Tsai I.J."/>
            <person name="Reid A.J."/>
            <person name="Bancroft A.J."/>
            <person name="Nichol S."/>
            <person name="Tracey A."/>
            <person name="Holroyd N."/>
            <person name="Cotton J.A."/>
            <person name="Stanley E.J."/>
            <person name="Zarowiecki M."/>
            <person name="Liu J.Z."/>
            <person name="Huckvale T."/>
            <person name="Cooper P.J."/>
            <person name="Grencis R.K."/>
            <person name="Berriman M."/>
        </authorList>
    </citation>
    <scope>NUCLEOTIDE SEQUENCE [LARGE SCALE GENOMIC DNA]</scope>
</reference>
<accession>A0A077Z6D9</accession>
<evidence type="ECO:0000256" key="5">
    <source>
        <dbReference type="ARBA" id="ARBA00023277"/>
    </source>
</evidence>
<dbReference type="STRING" id="36087.A0A077Z6D9"/>
<dbReference type="InterPro" id="IPR042257">
    <property type="entry name" value="DGOK_C"/>
</dbReference>
<dbReference type="InterPro" id="IPR013785">
    <property type="entry name" value="Aldolase_TIM"/>
</dbReference>
<organism evidence="6 7">
    <name type="scientific">Trichuris trichiura</name>
    <name type="common">Whipworm</name>
    <name type="synonym">Trichocephalus trichiurus</name>
    <dbReference type="NCBI Taxonomy" id="36087"/>
    <lineage>
        <taxon>Eukaryota</taxon>
        <taxon>Metazoa</taxon>
        <taxon>Ecdysozoa</taxon>
        <taxon>Nematoda</taxon>
        <taxon>Enoplea</taxon>
        <taxon>Dorylaimia</taxon>
        <taxon>Trichinellida</taxon>
        <taxon>Trichuridae</taxon>
        <taxon>Trichuris</taxon>
    </lineage>
</organism>
<dbReference type="PANTHER" id="PTHR30246">
    <property type="entry name" value="2-KETO-3-DEOXY-6-PHOSPHOGLUCONATE ALDOLASE"/>
    <property type="match status" value="1"/>
</dbReference>
<reference evidence="6" key="1">
    <citation type="submission" date="2014-01" db="EMBL/GenBank/DDBJ databases">
        <authorList>
            <person name="Aslett M."/>
        </authorList>
    </citation>
    <scope>NUCLEOTIDE SEQUENCE</scope>
</reference>
<comment type="subunit">
    <text evidence="3">Homotrimer.</text>
</comment>
<keyword evidence="4" id="KW-0456">Lyase</keyword>
<dbReference type="CDD" id="cd00452">
    <property type="entry name" value="KDPG_aldolase"/>
    <property type="match status" value="1"/>
</dbReference>
<dbReference type="GO" id="GO:0034194">
    <property type="term" value="P:D-galactonate catabolic process"/>
    <property type="evidence" value="ECO:0007669"/>
    <property type="project" value="InterPro"/>
</dbReference>
<comment type="pathway">
    <text evidence="1">Carbohydrate acid metabolism.</text>
</comment>
<dbReference type="InterPro" id="IPR007729">
    <property type="entry name" value="DGOK"/>
</dbReference>
<dbReference type="Proteomes" id="UP000030665">
    <property type="component" value="Unassembled WGS sequence"/>
</dbReference>
<dbReference type="GO" id="GO:0016829">
    <property type="term" value="F:lyase activity"/>
    <property type="evidence" value="ECO:0007669"/>
    <property type="project" value="UniProtKB-KW"/>
</dbReference>
<dbReference type="Gene3D" id="3.20.20.70">
    <property type="entry name" value="Aldolase class I"/>
    <property type="match status" value="1"/>
</dbReference>
<evidence type="ECO:0000256" key="1">
    <source>
        <dbReference type="ARBA" id="ARBA00004761"/>
    </source>
</evidence>
<dbReference type="NCBIfam" id="NF006600">
    <property type="entry name" value="PRK09140.1"/>
    <property type="match status" value="1"/>
</dbReference>
<dbReference type="GO" id="GO:0008671">
    <property type="term" value="F:2-dehydro-3-deoxygalactonokinase activity"/>
    <property type="evidence" value="ECO:0007669"/>
    <property type="project" value="InterPro"/>
</dbReference>
<evidence type="ECO:0000313" key="7">
    <source>
        <dbReference type="Proteomes" id="UP000030665"/>
    </source>
</evidence>
<protein>
    <submittedName>
        <fullName evidence="6">Aldolase and DGOK domain containing protein</fullName>
    </submittedName>
</protein>
<comment type="similarity">
    <text evidence="2">Belongs to the KHG/KDPG aldolase family.</text>
</comment>
<proteinExistence type="inferred from homology"/>
<dbReference type="SUPFAM" id="SSF51569">
    <property type="entry name" value="Aldolase"/>
    <property type="match status" value="1"/>
</dbReference>
<name>A0A077Z6D9_TRITR</name>
<dbReference type="EMBL" id="HG805940">
    <property type="protein sequence ID" value="CDW55183.1"/>
    <property type="molecule type" value="Genomic_DNA"/>
</dbReference>
<dbReference type="PANTHER" id="PTHR30246:SF1">
    <property type="entry name" value="2-DEHYDRO-3-DEOXY-6-PHOSPHOGALACTONATE ALDOLASE-RELATED"/>
    <property type="match status" value="1"/>
</dbReference>